<evidence type="ECO:0000256" key="2">
    <source>
        <dbReference type="ARBA" id="ARBA00022803"/>
    </source>
</evidence>
<evidence type="ECO:0008006" key="6">
    <source>
        <dbReference type="Google" id="ProtNLM"/>
    </source>
</evidence>
<evidence type="ECO:0000313" key="4">
    <source>
        <dbReference type="EMBL" id="CAD8202674.1"/>
    </source>
</evidence>
<evidence type="ECO:0000256" key="1">
    <source>
        <dbReference type="ARBA" id="ARBA00022737"/>
    </source>
</evidence>
<dbReference type="InterPro" id="IPR019734">
    <property type="entry name" value="TPR_rpt"/>
</dbReference>
<feature type="repeat" description="TPR" evidence="3">
    <location>
        <begin position="281"/>
        <end position="314"/>
    </location>
</feature>
<name>A0A8S1XQL5_PAROT</name>
<accession>A0A8S1XQL5</accession>
<keyword evidence="1" id="KW-0677">Repeat</keyword>
<sequence length="392" mass="45713">MEIFKCRYVNHENEEIIGFCLNQNCKKATQYCYLCLTQTHSDHQNDCIRFVTMNQHINQFIQVQKQSNSQIKGIIIQMKNCFEQIQKLMDQEINTLENMNQKLLNKDYLTFKSEIKIIKQFYSKEKEIQIQKQIIEFNQILNTIKNMVSIQQKINDKSNIGQVKKISIEEQKNQKIKEAKELFKKGQELATNGQFNEAIKILNNSIQQFDQDDEVYLWKGFALDSLNQYEDAIECYDKAISLNPNDYNTCYNKGFALSNLNKYEEAIECYDKAISLNPNDDNIWNNKGSALSNLNKYKEALVCYDNAISLNSNNSYLFSNKGFALHQLKQYQKALLFYDKSLSILVTPLTLKLKADSLFELGLKSQAKKFYLTALEQGSTETQYIKKQLSQL</sequence>
<dbReference type="PANTHER" id="PTHR44943:SF4">
    <property type="entry name" value="TPR REPEAT-CONTAINING PROTEIN MJ0798"/>
    <property type="match status" value="1"/>
</dbReference>
<feature type="repeat" description="TPR" evidence="3">
    <location>
        <begin position="247"/>
        <end position="280"/>
    </location>
</feature>
<protein>
    <recommendedName>
        <fullName evidence="6">Tetratricopeptide repeat protein</fullName>
    </recommendedName>
</protein>
<gene>
    <name evidence="4" type="ORF">POCTA_138.1.T1280003</name>
</gene>
<dbReference type="InterPro" id="IPR051685">
    <property type="entry name" value="Ycf3/AcsC/BcsC/TPR_MFPF"/>
</dbReference>
<comment type="caution">
    <text evidence="4">The sequence shown here is derived from an EMBL/GenBank/DDBJ whole genome shotgun (WGS) entry which is preliminary data.</text>
</comment>
<proteinExistence type="predicted"/>
<evidence type="ECO:0000256" key="3">
    <source>
        <dbReference type="PROSITE-ProRule" id="PRU00339"/>
    </source>
</evidence>
<feature type="repeat" description="TPR" evidence="3">
    <location>
        <begin position="213"/>
        <end position="246"/>
    </location>
</feature>
<dbReference type="PROSITE" id="PS50293">
    <property type="entry name" value="TPR_REGION"/>
    <property type="match status" value="2"/>
</dbReference>
<dbReference type="AlphaFoldDB" id="A0A8S1XQL5"/>
<dbReference type="Proteomes" id="UP000683925">
    <property type="component" value="Unassembled WGS sequence"/>
</dbReference>
<dbReference type="OrthoDB" id="2335338at2759"/>
<dbReference type="PANTHER" id="PTHR44943">
    <property type="entry name" value="CELLULOSE SYNTHASE OPERON PROTEIN C"/>
    <property type="match status" value="1"/>
</dbReference>
<dbReference type="PROSITE" id="PS50005">
    <property type="entry name" value="TPR"/>
    <property type="match status" value="3"/>
</dbReference>
<organism evidence="4 5">
    <name type="scientific">Paramecium octaurelia</name>
    <dbReference type="NCBI Taxonomy" id="43137"/>
    <lineage>
        <taxon>Eukaryota</taxon>
        <taxon>Sar</taxon>
        <taxon>Alveolata</taxon>
        <taxon>Ciliophora</taxon>
        <taxon>Intramacronucleata</taxon>
        <taxon>Oligohymenophorea</taxon>
        <taxon>Peniculida</taxon>
        <taxon>Parameciidae</taxon>
        <taxon>Paramecium</taxon>
    </lineage>
</organism>
<dbReference type="EMBL" id="CAJJDP010000128">
    <property type="protein sequence ID" value="CAD8202674.1"/>
    <property type="molecule type" value="Genomic_DNA"/>
</dbReference>
<dbReference type="Pfam" id="PF00515">
    <property type="entry name" value="TPR_1"/>
    <property type="match status" value="3"/>
</dbReference>
<keyword evidence="5" id="KW-1185">Reference proteome</keyword>
<evidence type="ECO:0000313" key="5">
    <source>
        <dbReference type="Proteomes" id="UP000683925"/>
    </source>
</evidence>
<dbReference type="SMART" id="SM00028">
    <property type="entry name" value="TPR"/>
    <property type="match status" value="6"/>
</dbReference>
<keyword evidence="2 3" id="KW-0802">TPR repeat</keyword>
<reference evidence="4" key="1">
    <citation type="submission" date="2021-01" db="EMBL/GenBank/DDBJ databases">
        <authorList>
            <consortium name="Genoscope - CEA"/>
            <person name="William W."/>
        </authorList>
    </citation>
    <scope>NUCLEOTIDE SEQUENCE</scope>
</reference>